<dbReference type="RefSeq" id="WP_380838753.1">
    <property type="nucleotide sequence ID" value="NZ_JBHSFP010000004.1"/>
</dbReference>
<dbReference type="Pfam" id="PF00903">
    <property type="entry name" value="Glyoxalase"/>
    <property type="match status" value="1"/>
</dbReference>
<feature type="domain" description="VOC" evidence="1">
    <location>
        <begin position="4"/>
        <end position="120"/>
    </location>
</feature>
<dbReference type="Gene3D" id="3.10.180.10">
    <property type="entry name" value="2,3-Dihydroxybiphenyl 1,2-Dioxygenase, domain 1"/>
    <property type="match status" value="1"/>
</dbReference>
<evidence type="ECO:0000259" key="1">
    <source>
        <dbReference type="PROSITE" id="PS51819"/>
    </source>
</evidence>
<organism evidence="2 3">
    <name type="scientific">Sphaerisporangium dianthi</name>
    <dbReference type="NCBI Taxonomy" id="1436120"/>
    <lineage>
        <taxon>Bacteria</taxon>
        <taxon>Bacillati</taxon>
        <taxon>Actinomycetota</taxon>
        <taxon>Actinomycetes</taxon>
        <taxon>Streptosporangiales</taxon>
        <taxon>Streptosporangiaceae</taxon>
        <taxon>Sphaerisporangium</taxon>
    </lineage>
</organism>
<comment type="caution">
    <text evidence="2">The sequence shown here is derived from an EMBL/GenBank/DDBJ whole genome shotgun (WGS) entry which is preliminary data.</text>
</comment>
<accession>A0ABV9CC90</accession>
<evidence type="ECO:0000313" key="2">
    <source>
        <dbReference type="EMBL" id="MFC4530724.1"/>
    </source>
</evidence>
<dbReference type="InterPro" id="IPR037523">
    <property type="entry name" value="VOC_core"/>
</dbReference>
<gene>
    <name evidence="2" type="ORF">ACFO60_08100</name>
</gene>
<reference evidence="3" key="1">
    <citation type="journal article" date="2019" name="Int. J. Syst. Evol. Microbiol.">
        <title>The Global Catalogue of Microorganisms (GCM) 10K type strain sequencing project: providing services to taxonomists for standard genome sequencing and annotation.</title>
        <authorList>
            <consortium name="The Broad Institute Genomics Platform"/>
            <consortium name="The Broad Institute Genome Sequencing Center for Infectious Disease"/>
            <person name="Wu L."/>
            <person name="Ma J."/>
        </authorList>
    </citation>
    <scope>NUCLEOTIDE SEQUENCE [LARGE SCALE GENOMIC DNA]</scope>
    <source>
        <strain evidence="3">CGMCC 4.7132</strain>
    </source>
</reference>
<dbReference type="SUPFAM" id="SSF54593">
    <property type="entry name" value="Glyoxalase/Bleomycin resistance protein/Dihydroxybiphenyl dioxygenase"/>
    <property type="match status" value="1"/>
</dbReference>
<keyword evidence="3" id="KW-1185">Reference proteome</keyword>
<evidence type="ECO:0000313" key="3">
    <source>
        <dbReference type="Proteomes" id="UP001596004"/>
    </source>
</evidence>
<dbReference type="InterPro" id="IPR029068">
    <property type="entry name" value="Glyas_Bleomycin-R_OHBP_Dase"/>
</dbReference>
<proteinExistence type="predicted"/>
<protein>
    <submittedName>
        <fullName evidence="2">VOC family protein</fullName>
    </submittedName>
</protein>
<dbReference type="EMBL" id="JBHSFP010000004">
    <property type="protein sequence ID" value="MFC4530724.1"/>
    <property type="molecule type" value="Genomic_DNA"/>
</dbReference>
<sequence>MLRGMATANYWADDLEEAKKWYTEVLGVAPYFERPGYAEFRVGDYEHEFGLVDARYRPGGPPPGPAGGILYWHVDDVEATVARLLSLGAKEYEPPTERGPGFFTASVVDPFGNILGVMYNVHYLKVVDASRAL</sequence>
<dbReference type="Proteomes" id="UP001596004">
    <property type="component" value="Unassembled WGS sequence"/>
</dbReference>
<name>A0ABV9CC90_9ACTN</name>
<dbReference type="PROSITE" id="PS51819">
    <property type="entry name" value="VOC"/>
    <property type="match status" value="1"/>
</dbReference>
<dbReference type="InterPro" id="IPR004360">
    <property type="entry name" value="Glyas_Fos-R_dOase_dom"/>
</dbReference>
<dbReference type="CDD" id="cd06587">
    <property type="entry name" value="VOC"/>
    <property type="match status" value="1"/>
</dbReference>